<proteinExistence type="predicted"/>
<dbReference type="EMBL" id="OZ021738">
    <property type="protein sequence ID" value="CAK9321211.1"/>
    <property type="molecule type" value="Genomic_DNA"/>
</dbReference>
<gene>
    <name evidence="1" type="ORF">CITCOLO1_LOCUS13279</name>
</gene>
<dbReference type="Proteomes" id="UP001642487">
    <property type="component" value="Chromosome 4"/>
</dbReference>
<organism evidence="1 2">
    <name type="scientific">Citrullus colocynthis</name>
    <name type="common">colocynth</name>
    <dbReference type="NCBI Taxonomy" id="252529"/>
    <lineage>
        <taxon>Eukaryota</taxon>
        <taxon>Viridiplantae</taxon>
        <taxon>Streptophyta</taxon>
        <taxon>Embryophyta</taxon>
        <taxon>Tracheophyta</taxon>
        <taxon>Spermatophyta</taxon>
        <taxon>Magnoliopsida</taxon>
        <taxon>eudicotyledons</taxon>
        <taxon>Gunneridae</taxon>
        <taxon>Pentapetalae</taxon>
        <taxon>rosids</taxon>
        <taxon>fabids</taxon>
        <taxon>Cucurbitales</taxon>
        <taxon>Cucurbitaceae</taxon>
        <taxon>Benincaseae</taxon>
        <taxon>Citrullus</taxon>
    </lineage>
</organism>
<evidence type="ECO:0000313" key="1">
    <source>
        <dbReference type="EMBL" id="CAK9321211.1"/>
    </source>
</evidence>
<keyword evidence="2" id="KW-1185">Reference proteome</keyword>
<name>A0ABP0YLG4_9ROSI</name>
<sequence length="99" mass="11343">MIITPLRNDRFPSSITEQQHAWSQFLPPNQENPLVKHEYLRPYAQRNISQGINISQGFIHFFPFLSVAEAPIMLWPSVSESDPSLCSEAFHLSLSFSLI</sequence>
<evidence type="ECO:0000313" key="2">
    <source>
        <dbReference type="Proteomes" id="UP001642487"/>
    </source>
</evidence>
<reference evidence="1 2" key="1">
    <citation type="submission" date="2024-03" db="EMBL/GenBank/DDBJ databases">
        <authorList>
            <person name="Gkanogiannis A."/>
            <person name="Becerra Lopez-Lavalle L."/>
        </authorList>
    </citation>
    <scope>NUCLEOTIDE SEQUENCE [LARGE SCALE GENOMIC DNA]</scope>
</reference>
<accession>A0ABP0YLG4</accession>
<protein>
    <submittedName>
        <fullName evidence="1">Uncharacterized protein</fullName>
    </submittedName>
</protein>